<dbReference type="SUPFAM" id="SSF56300">
    <property type="entry name" value="Metallo-dependent phosphatases"/>
    <property type="match status" value="1"/>
</dbReference>
<keyword evidence="3" id="KW-0269">Exonuclease</keyword>
<evidence type="ECO:0000259" key="2">
    <source>
        <dbReference type="Pfam" id="PF00149"/>
    </source>
</evidence>
<dbReference type="Proteomes" id="UP000677913">
    <property type="component" value="Unassembled WGS sequence"/>
</dbReference>
<sequence>MGGLIAVKLLHAADLHIDSPLRGLERYPDAPVAAIRTATRRAMENLVQLALAEAVDAVLLAGDIYDGDWRGYDTGLFFQRQLGLLAEAQIPVYLVSGNHDAESQISRNLTLPRNVHQFTTHQAEYAVDEKAGIAVHGQGYASRAVTDNLAAQYPRALPGLFNIGLLHTALDGRREGHAPYAPCSVEQLAALGYGYWALGHIHKREVVSDQPHIVFSGNIQGRHAREAGPKGCTLVTVESGTVSVEERHLDVVRWAHLQVDASSANDLDDACELVRRQLTEERDRADGRLLAARVSVVGRSAAHTEVWRDHERLTHEVRTIAFDLSDVWVEKVRPSTRPPIEDAAAGVEDGAELIDGLMRTARELGADADALRALIEKDPLWSKLPREAREENHIGSGDPQWRERLLEEASDLLVSMLQERVR</sequence>
<dbReference type="InterPro" id="IPR041796">
    <property type="entry name" value="Mre11_N"/>
</dbReference>
<accession>A0A8J7WPD5</accession>
<dbReference type="EMBL" id="JAGSXH010000029">
    <property type="protein sequence ID" value="MBS2963569.1"/>
    <property type="molecule type" value="Genomic_DNA"/>
</dbReference>
<comment type="caution">
    <text evidence="3">The sequence shown here is derived from an EMBL/GenBank/DDBJ whole genome shotgun (WGS) entry which is preliminary data.</text>
</comment>
<dbReference type="CDD" id="cd00840">
    <property type="entry name" value="MPP_Mre11_N"/>
    <property type="match status" value="1"/>
</dbReference>
<evidence type="ECO:0000256" key="1">
    <source>
        <dbReference type="ARBA" id="ARBA00022801"/>
    </source>
</evidence>
<dbReference type="Pfam" id="PF00149">
    <property type="entry name" value="Metallophos"/>
    <property type="match status" value="1"/>
</dbReference>
<evidence type="ECO:0000313" key="4">
    <source>
        <dbReference type="Proteomes" id="UP000677913"/>
    </source>
</evidence>
<evidence type="ECO:0000313" key="3">
    <source>
        <dbReference type="EMBL" id="MBS2963569.1"/>
    </source>
</evidence>
<proteinExistence type="predicted"/>
<name>A0A8J7WPD5_9ACTN</name>
<keyword evidence="4" id="KW-1185">Reference proteome</keyword>
<keyword evidence="1" id="KW-0378">Hydrolase</keyword>
<dbReference type="PANTHER" id="PTHR30337:SF7">
    <property type="entry name" value="PHOSPHOESTERASE"/>
    <property type="match status" value="1"/>
</dbReference>
<dbReference type="GO" id="GO:0004527">
    <property type="term" value="F:exonuclease activity"/>
    <property type="evidence" value="ECO:0007669"/>
    <property type="project" value="UniProtKB-KW"/>
</dbReference>
<organism evidence="3 4">
    <name type="scientific">Actinocrinis puniceicyclus</name>
    <dbReference type="NCBI Taxonomy" id="977794"/>
    <lineage>
        <taxon>Bacteria</taxon>
        <taxon>Bacillati</taxon>
        <taxon>Actinomycetota</taxon>
        <taxon>Actinomycetes</taxon>
        <taxon>Catenulisporales</taxon>
        <taxon>Actinospicaceae</taxon>
        <taxon>Actinocrinis</taxon>
    </lineage>
</organism>
<dbReference type="Gene3D" id="3.60.21.10">
    <property type="match status" value="1"/>
</dbReference>
<reference evidence="3" key="1">
    <citation type="submission" date="2021-04" db="EMBL/GenBank/DDBJ databases">
        <title>Genome based classification of Actinospica acidithermotolerans sp. nov., an actinobacterium isolated from an Indonesian hot spring.</title>
        <authorList>
            <person name="Kusuma A.B."/>
            <person name="Putra K.E."/>
            <person name="Nafisah S."/>
            <person name="Loh J."/>
            <person name="Nouioui I."/>
            <person name="Goodfellow M."/>
        </authorList>
    </citation>
    <scope>NUCLEOTIDE SEQUENCE</scope>
    <source>
        <strain evidence="3">DSM 45618</strain>
    </source>
</reference>
<feature type="domain" description="Calcineurin-like phosphoesterase" evidence="2">
    <location>
        <begin position="8"/>
        <end position="203"/>
    </location>
</feature>
<protein>
    <submittedName>
        <fullName evidence="3">DNA repair exonuclease</fullName>
    </submittedName>
</protein>
<gene>
    <name evidence="3" type="ORF">KGA66_10960</name>
</gene>
<dbReference type="PANTHER" id="PTHR30337">
    <property type="entry name" value="COMPONENT OF ATP-DEPENDENT DSDNA EXONUCLEASE"/>
    <property type="match status" value="1"/>
</dbReference>
<dbReference type="InterPro" id="IPR050535">
    <property type="entry name" value="DNA_Repair-Maintenance_Comp"/>
</dbReference>
<keyword evidence="3" id="KW-0540">Nuclease</keyword>
<dbReference type="InterPro" id="IPR004843">
    <property type="entry name" value="Calcineurin-like_PHP"/>
</dbReference>
<dbReference type="InterPro" id="IPR029052">
    <property type="entry name" value="Metallo-depent_PP-like"/>
</dbReference>
<dbReference type="AlphaFoldDB" id="A0A8J7WPD5"/>
<dbReference type="InterPro" id="IPR014576">
    <property type="entry name" value="Pesterase_YhaO"/>
</dbReference>
<dbReference type="PIRSF" id="PIRSF033091">
    <property type="entry name" value="Pesterase_YhaO"/>
    <property type="match status" value="1"/>
</dbReference>